<dbReference type="InterPro" id="IPR001611">
    <property type="entry name" value="Leu-rich_rpt"/>
</dbReference>
<dbReference type="Proteomes" id="UP000238479">
    <property type="component" value="Chromosome 5"/>
</dbReference>
<dbReference type="InterPro" id="IPR013210">
    <property type="entry name" value="LRR_N_plant-typ"/>
</dbReference>
<dbReference type="Gramene" id="PRQ34635">
    <property type="protein sequence ID" value="PRQ34635"/>
    <property type="gene ID" value="RchiOBHm_Chr5g0071241"/>
</dbReference>
<keyword evidence="6 13" id="KW-0732">Signal</keyword>
<dbReference type="PANTHER" id="PTHR46662">
    <property type="entry name" value="DI-GLUCOSE BINDING PROTEIN WITH LEUCINE-RICH REPEAT DOMAIN-CONTAINING PROTEIN"/>
    <property type="match status" value="1"/>
</dbReference>
<reference evidence="15 16" key="1">
    <citation type="journal article" date="2018" name="Nat. Genet.">
        <title>The Rosa genome provides new insights in the design of modern roses.</title>
        <authorList>
            <person name="Bendahmane M."/>
        </authorList>
    </citation>
    <scope>NUCLEOTIDE SEQUENCE [LARGE SCALE GENOMIC DNA]</scope>
    <source>
        <strain evidence="16">cv. Old Blush</strain>
    </source>
</reference>
<comment type="caution">
    <text evidence="15">The sequence shown here is derived from an EMBL/GenBank/DDBJ whole genome shotgun (WGS) entry which is preliminary data.</text>
</comment>
<evidence type="ECO:0000256" key="7">
    <source>
        <dbReference type="ARBA" id="ARBA00022737"/>
    </source>
</evidence>
<feature type="signal peptide" evidence="13">
    <location>
        <begin position="1"/>
        <end position="29"/>
    </location>
</feature>
<dbReference type="OMA" id="NCHSVEV"/>
<dbReference type="EMBL" id="PDCK01000043">
    <property type="protein sequence ID" value="PRQ34635.1"/>
    <property type="molecule type" value="Genomic_DNA"/>
</dbReference>
<evidence type="ECO:0000313" key="16">
    <source>
        <dbReference type="Proteomes" id="UP000238479"/>
    </source>
</evidence>
<protein>
    <submittedName>
        <fullName evidence="15">Putative leucine-rich repeat-containing, plant-type, leucine-rich repeat domain, L</fullName>
    </submittedName>
</protein>
<dbReference type="Pfam" id="PF00560">
    <property type="entry name" value="LRR_1"/>
    <property type="match status" value="7"/>
</dbReference>
<evidence type="ECO:0000256" key="1">
    <source>
        <dbReference type="ARBA" id="ARBA00004236"/>
    </source>
</evidence>
<keyword evidence="16" id="KW-1185">Reference proteome</keyword>
<comment type="similarity">
    <text evidence="2">Belongs to the RLP family.</text>
</comment>
<feature type="transmembrane region" description="Helical" evidence="12">
    <location>
        <begin position="695"/>
        <end position="717"/>
    </location>
</feature>
<proteinExistence type="inferred from homology"/>
<keyword evidence="8 12" id="KW-1133">Transmembrane helix</keyword>
<organism evidence="15 16">
    <name type="scientific">Rosa chinensis</name>
    <name type="common">China rose</name>
    <dbReference type="NCBI Taxonomy" id="74649"/>
    <lineage>
        <taxon>Eukaryota</taxon>
        <taxon>Viridiplantae</taxon>
        <taxon>Streptophyta</taxon>
        <taxon>Embryophyta</taxon>
        <taxon>Tracheophyta</taxon>
        <taxon>Spermatophyta</taxon>
        <taxon>Magnoliopsida</taxon>
        <taxon>eudicotyledons</taxon>
        <taxon>Gunneridae</taxon>
        <taxon>Pentapetalae</taxon>
        <taxon>rosids</taxon>
        <taxon>fabids</taxon>
        <taxon>Rosales</taxon>
        <taxon>Rosaceae</taxon>
        <taxon>Rosoideae</taxon>
        <taxon>Rosoideae incertae sedis</taxon>
        <taxon>Rosa</taxon>
    </lineage>
</organism>
<dbReference type="SUPFAM" id="SSF52058">
    <property type="entry name" value="L domain-like"/>
    <property type="match status" value="3"/>
</dbReference>
<accession>A0A2P6QKD2</accession>
<feature type="chain" id="PRO_5015176684" evidence="13">
    <location>
        <begin position="30"/>
        <end position="753"/>
    </location>
</feature>
<feature type="domain" description="Leucine-rich repeat-containing N-terminal plant-type" evidence="14">
    <location>
        <begin position="43"/>
        <end position="68"/>
    </location>
</feature>
<evidence type="ECO:0000256" key="3">
    <source>
        <dbReference type="ARBA" id="ARBA00022475"/>
    </source>
</evidence>
<evidence type="ECO:0000256" key="5">
    <source>
        <dbReference type="ARBA" id="ARBA00022692"/>
    </source>
</evidence>
<dbReference type="SMART" id="SM00369">
    <property type="entry name" value="LRR_TYP"/>
    <property type="match status" value="9"/>
</dbReference>
<dbReference type="FunFam" id="3.80.10.10:FF:000213">
    <property type="entry name" value="Tyrosine-sulfated glycopeptide receptor 1"/>
    <property type="match status" value="1"/>
</dbReference>
<dbReference type="FunFam" id="3.80.10.10:FF:000041">
    <property type="entry name" value="LRR receptor-like serine/threonine-protein kinase ERECTA"/>
    <property type="match status" value="1"/>
</dbReference>
<keyword evidence="5 12" id="KW-0812">Transmembrane</keyword>
<evidence type="ECO:0000259" key="14">
    <source>
        <dbReference type="Pfam" id="PF08263"/>
    </source>
</evidence>
<dbReference type="Pfam" id="PF13855">
    <property type="entry name" value="LRR_8"/>
    <property type="match status" value="1"/>
</dbReference>
<evidence type="ECO:0000256" key="8">
    <source>
        <dbReference type="ARBA" id="ARBA00022989"/>
    </source>
</evidence>
<sequence>MRTMAEQSDHLSSNLILFIFFISTTLISATPACKKIDRDSLWSSFNMPSAPLNWSSNDCCKWEGITCDTAGRVKHIWLPSKGLKLKGGIFPSSSLGKLTHLTLLNLSHNSLYGSLDQTGFFSSLSRLEILDLSYNILFGELPFSLPSGNMRILDLSSNHFHGSIPSSFFQQAWNLTNFNVSNNTFSGSIPSCICLHSIPLIHILDFSFNNFNGSISGGLGKCSKLQIFRAAHNNLSGILPIDIYNATKLEEISLPQNSLYGDISERIVSLATLKTLNLNSNGFSGMLPVSIGNLSKLKFLFLRFNNLKGSLPLSLMNCTNLKELNLGYNNLEGNISALNFSNLSQLTKLDLESNYLTGIIPRSLYSCKSLKAIRISYNKLEGEIHPDILSLKSLSFLSLCHNRLTNITGAMKILMYCKSLEILAFPGSFVGEEMPDLDMVDFDGFRNLRLLSLNDCELIGHIPAYLSKLEKLELLYLRNNRITGSIPSWLGNLSRLYSIDLSSNLLSGEFPKELCRMPMLVSKGIVAQINSNKVELPIYVGQGASLLQWSYFPLAINISNNTISGSIPVEIGQLQLLHYLGLSNNNLSGNIPDQVSNLKSLEHLDLSMNHLSGKIPLSFTRLTFLNFFNVSYNNLEGSIPTSTQLQSFNASAFEGNTNLCGAPLPKKCLLIKDKDANSRNSRDDVGNDDESQIPWLHIFVALGFIVGFWGVFGPLVLKQNWRYAYFQFLDRAQFRLHVMIIACMANLVGRLRR</sequence>
<dbReference type="Pfam" id="PF08263">
    <property type="entry name" value="LRRNT_2"/>
    <property type="match status" value="1"/>
</dbReference>
<dbReference type="SMART" id="SM00365">
    <property type="entry name" value="LRR_SD22"/>
    <property type="match status" value="7"/>
</dbReference>
<dbReference type="InterPro" id="IPR003591">
    <property type="entry name" value="Leu-rich_rpt_typical-subtyp"/>
</dbReference>
<evidence type="ECO:0000256" key="13">
    <source>
        <dbReference type="SAM" id="SignalP"/>
    </source>
</evidence>
<comment type="subcellular location">
    <subcellularLocation>
        <location evidence="1">Cell membrane</location>
    </subcellularLocation>
</comment>
<keyword evidence="9 12" id="KW-0472">Membrane</keyword>
<keyword evidence="7" id="KW-0677">Repeat</keyword>
<keyword evidence="3" id="KW-1003">Cell membrane</keyword>
<keyword evidence="4" id="KW-0433">Leucine-rich repeat</keyword>
<evidence type="ECO:0000256" key="6">
    <source>
        <dbReference type="ARBA" id="ARBA00022729"/>
    </source>
</evidence>
<dbReference type="AlphaFoldDB" id="A0A2P6QKD2"/>
<keyword evidence="11" id="KW-0325">Glycoprotein</keyword>
<keyword evidence="10" id="KW-0675">Receptor</keyword>
<evidence type="ECO:0000256" key="11">
    <source>
        <dbReference type="ARBA" id="ARBA00023180"/>
    </source>
</evidence>
<dbReference type="Gene3D" id="3.80.10.10">
    <property type="entry name" value="Ribonuclease Inhibitor"/>
    <property type="match status" value="4"/>
</dbReference>
<evidence type="ECO:0000256" key="4">
    <source>
        <dbReference type="ARBA" id="ARBA00022614"/>
    </source>
</evidence>
<evidence type="ECO:0000256" key="10">
    <source>
        <dbReference type="ARBA" id="ARBA00023170"/>
    </source>
</evidence>
<dbReference type="PANTHER" id="PTHR46662:SF110">
    <property type="entry name" value="OS11G0233000 PROTEIN"/>
    <property type="match status" value="1"/>
</dbReference>
<dbReference type="GO" id="GO:0005886">
    <property type="term" value="C:plasma membrane"/>
    <property type="evidence" value="ECO:0007669"/>
    <property type="project" value="UniProtKB-SubCell"/>
</dbReference>
<evidence type="ECO:0000256" key="9">
    <source>
        <dbReference type="ARBA" id="ARBA00023136"/>
    </source>
</evidence>
<dbReference type="InterPro" id="IPR032675">
    <property type="entry name" value="LRR_dom_sf"/>
</dbReference>
<evidence type="ECO:0000313" key="15">
    <source>
        <dbReference type="EMBL" id="PRQ34635.1"/>
    </source>
</evidence>
<evidence type="ECO:0000256" key="12">
    <source>
        <dbReference type="SAM" id="Phobius"/>
    </source>
</evidence>
<evidence type="ECO:0000256" key="2">
    <source>
        <dbReference type="ARBA" id="ARBA00009592"/>
    </source>
</evidence>
<name>A0A2P6QKD2_ROSCH</name>
<gene>
    <name evidence="15" type="ORF">RchiOBHm_Chr5g0071241</name>
</gene>
<dbReference type="PROSITE" id="PS51450">
    <property type="entry name" value="LRR"/>
    <property type="match status" value="1"/>
</dbReference>